<dbReference type="PANTHER" id="PTHR47691">
    <property type="entry name" value="REGULATOR-RELATED"/>
    <property type="match status" value="1"/>
</dbReference>
<dbReference type="Proteomes" id="UP000515292">
    <property type="component" value="Chromosome"/>
</dbReference>
<evidence type="ECO:0000313" key="2">
    <source>
        <dbReference type="Proteomes" id="UP000515292"/>
    </source>
</evidence>
<sequence length="644" mass="68122">MTLKWNCLESVAAIAVGAAACFLTGRPDTGIIVGSAVGGAKLAGLLGEARQSHGIESEAELTRIRNDILAEWEACYPDGADRFDLDSADNALARLLPRAMPDTDTLGRLVATFDYPGQVADLVIASLARRDSRFEPDGIERRFARTVIIAALDSALVNPAYTQQLIVPMLRGLGEAVARVEAGVGRVESGQHNIIAKLDGLEAAIARIQAASPSPAIAETAVQTLTTLAQSPDPALRAVADADSAGDPDAAYAQLMALGEADVTTAADRFRNAAALAAPFNVTRAIAAYARATDLDPHDFWTWINLVRLHVAEGSLPAARATLDRAAQIVGDEREQSIVANERGDIAVAEGDLPAARAAYAASLAIAERLAARDPGNSARQRDLSISHNKLGDIAVAEGDLPAARAAYAASLAIAERLAARDPGNSEWQRDLSVSHDRLGNIARAEGNLPAARAAYVASLAIRDRLAARDPGNSEWQRDLSVSHNKLGDIARAEGDLPAARAAYAADLAIAERLAARDPGNSEWQRDLSVSHERLGDIARAEGDLPAARAAYAAGLAIRESLAARDPGNSKWQRDLSVSHERLGDIAVAEGDLPAAFACYRRSLPIAQALAEKWPTNPGFAKDLAFTRQRLATLEAELRGRTTD</sequence>
<dbReference type="InterPro" id="IPR019734">
    <property type="entry name" value="TPR_rpt"/>
</dbReference>
<gene>
    <name evidence="1" type="ORF">H3309_09935</name>
</gene>
<proteinExistence type="predicted"/>
<protein>
    <submittedName>
        <fullName evidence="1">Tetratricopeptide repeat protein</fullName>
    </submittedName>
</protein>
<dbReference type="InterPro" id="IPR011990">
    <property type="entry name" value="TPR-like_helical_dom_sf"/>
</dbReference>
<dbReference type="Pfam" id="PF14559">
    <property type="entry name" value="TPR_19"/>
    <property type="match status" value="1"/>
</dbReference>
<dbReference type="PROSITE" id="PS51257">
    <property type="entry name" value="PROKAR_LIPOPROTEIN"/>
    <property type="match status" value="1"/>
</dbReference>
<organism evidence="1 2">
    <name type="scientific">Sandaracinobacteroides saxicola</name>
    <dbReference type="NCBI Taxonomy" id="2759707"/>
    <lineage>
        <taxon>Bacteria</taxon>
        <taxon>Pseudomonadati</taxon>
        <taxon>Pseudomonadota</taxon>
        <taxon>Alphaproteobacteria</taxon>
        <taxon>Sphingomonadales</taxon>
        <taxon>Sphingosinicellaceae</taxon>
        <taxon>Sandaracinobacteroides</taxon>
    </lineage>
</organism>
<dbReference type="KEGG" id="sand:H3309_09935"/>
<reference evidence="1 2" key="1">
    <citation type="submission" date="2020-07" db="EMBL/GenBank/DDBJ databases">
        <title>Complete genome sequence for Sandaracinobacter sp. M6.</title>
        <authorList>
            <person name="Tang Y."/>
            <person name="Liu Q."/>
            <person name="Guo Z."/>
            <person name="Lei P."/>
            <person name="Huang B."/>
        </authorList>
    </citation>
    <scope>NUCLEOTIDE SEQUENCE [LARGE SCALE GENOMIC DNA]</scope>
    <source>
        <strain evidence="1 2">M6</strain>
    </source>
</reference>
<dbReference type="PANTHER" id="PTHR47691:SF3">
    <property type="entry name" value="HTH-TYPE TRANSCRIPTIONAL REGULATOR RV0890C-RELATED"/>
    <property type="match status" value="1"/>
</dbReference>
<name>A0A7G5IED5_9SPHN</name>
<keyword evidence="2" id="KW-1185">Reference proteome</keyword>
<dbReference type="RefSeq" id="WP_182294573.1">
    <property type="nucleotide sequence ID" value="NZ_CP059851.1"/>
</dbReference>
<dbReference type="EMBL" id="CP059851">
    <property type="protein sequence ID" value="QMW21727.1"/>
    <property type="molecule type" value="Genomic_DNA"/>
</dbReference>
<dbReference type="SUPFAM" id="SSF48452">
    <property type="entry name" value="TPR-like"/>
    <property type="match status" value="3"/>
</dbReference>
<dbReference type="AlphaFoldDB" id="A0A7G5IED5"/>
<evidence type="ECO:0000313" key="1">
    <source>
        <dbReference type="EMBL" id="QMW21727.1"/>
    </source>
</evidence>
<accession>A0A7G5IED5</accession>
<dbReference type="SMART" id="SM00028">
    <property type="entry name" value="TPR"/>
    <property type="match status" value="7"/>
</dbReference>
<dbReference type="Gene3D" id="1.25.40.10">
    <property type="entry name" value="Tetratricopeptide repeat domain"/>
    <property type="match status" value="3"/>
</dbReference>